<feature type="compositionally biased region" description="Polar residues" evidence="1">
    <location>
        <begin position="128"/>
        <end position="152"/>
    </location>
</feature>
<name>A0A6A5KR27_9PLEO</name>
<evidence type="ECO:0000256" key="2">
    <source>
        <dbReference type="SAM" id="SignalP"/>
    </source>
</evidence>
<proteinExistence type="predicted"/>
<keyword evidence="2" id="KW-0732">Signal</keyword>
<accession>A0A6A5KR27</accession>
<protein>
    <recommendedName>
        <fullName evidence="5">Secreted protein</fullName>
    </recommendedName>
</protein>
<evidence type="ECO:0000256" key="1">
    <source>
        <dbReference type="SAM" id="MobiDB-lite"/>
    </source>
</evidence>
<feature type="signal peptide" evidence="2">
    <location>
        <begin position="1"/>
        <end position="15"/>
    </location>
</feature>
<sequence>MWLSVAELYFFLVLSQHWVEYRLVASISLTRGYAEKQLLYHGSPSVRAFSLLASRATLRAGEARDAKMKTPNCWLNQSIARKPTFLLLLANEHLQCHLLMTPRHTTAPRHCGSSYPCFRRSPKKRQPTDTGTSTPAFRNQTPQQNSSHSNYSRGLRCLR</sequence>
<keyword evidence="4" id="KW-1185">Reference proteome</keyword>
<evidence type="ECO:0008006" key="5">
    <source>
        <dbReference type="Google" id="ProtNLM"/>
    </source>
</evidence>
<feature type="region of interest" description="Disordered" evidence="1">
    <location>
        <begin position="107"/>
        <end position="159"/>
    </location>
</feature>
<dbReference type="Proteomes" id="UP000800040">
    <property type="component" value="Unassembled WGS sequence"/>
</dbReference>
<evidence type="ECO:0000313" key="3">
    <source>
        <dbReference type="EMBL" id="KAF1837721.1"/>
    </source>
</evidence>
<evidence type="ECO:0000313" key="4">
    <source>
        <dbReference type="Proteomes" id="UP000800040"/>
    </source>
</evidence>
<dbReference type="AlphaFoldDB" id="A0A6A5KR27"/>
<gene>
    <name evidence="3" type="ORF">BDW02DRAFT_95730</name>
</gene>
<reference evidence="3" key="1">
    <citation type="submission" date="2020-01" db="EMBL/GenBank/DDBJ databases">
        <authorList>
            <consortium name="DOE Joint Genome Institute"/>
            <person name="Haridas S."/>
            <person name="Albert R."/>
            <person name="Binder M."/>
            <person name="Bloem J."/>
            <person name="Labutti K."/>
            <person name="Salamov A."/>
            <person name="Andreopoulos B."/>
            <person name="Baker S.E."/>
            <person name="Barry K."/>
            <person name="Bills G."/>
            <person name="Bluhm B.H."/>
            <person name="Cannon C."/>
            <person name="Castanera R."/>
            <person name="Culley D.E."/>
            <person name="Daum C."/>
            <person name="Ezra D."/>
            <person name="Gonzalez J.B."/>
            <person name="Henrissat B."/>
            <person name="Kuo A."/>
            <person name="Liang C."/>
            <person name="Lipzen A."/>
            <person name="Lutzoni F."/>
            <person name="Magnuson J."/>
            <person name="Mondo S."/>
            <person name="Nolan M."/>
            <person name="Ohm R."/>
            <person name="Pangilinan J."/>
            <person name="Park H.-J."/>
            <person name="Ramirez L."/>
            <person name="Alfaro M."/>
            <person name="Sun H."/>
            <person name="Tritt A."/>
            <person name="Yoshinaga Y."/>
            <person name="Zwiers L.-H."/>
            <person name="Turgeon B.G."/>
            <person name="Goodwin S.B."/>
            <person name="Spatafora J.W."/>
            <person name="Crous P.W."/>
            <person name="Grigoriev I.V."/>
        </authorList>
    </citation>
    <scope>NUCLEOTIDE SEQUENCE</scope>
    <source>
        <strain evidence="3">P77</strain>
    </source>
</reference>
<organism evidence="3 4">
    <name type="scientific">Decorospora gaudefroyi</name>
    <dbReference type="NCBI Taxonomy" id="184978"/>
    <lineage>
        <taxon>Eukaryota</taxon>
        <taxon>Fungi</taxon>
        <taxon>Dikarya</taxon>
        <taxon>Ascomycota</taxon>
        <taxon>Pezizomycotina</taxon>
        <taxon>Dothideomycetes</taxon>
        <taxon>Pleosporomycetidae</taxon>
        <taxon>Pleosporales</taxon>
        <taxon>Pleosporineae</taxon>
        <taxon>Pleosporaceae</taxon>
        <taxon>Decorospora</taxon>
    </lineage>
</organism>
<dbReference type="EMBL" id="ML975258">
    <property type="protein sequence ID" value="KAF1837721.1"/>
    <property type="molecule type" value="Genomic_DNA"/>
</dbReference>
<feature type="chain" id="PRO_5025448018" description="Secreted protein" evidence="2">
    <location>
        <begin position="16"/>
        <end position="159"/>
    </location>
</feature>